<dbReference type="CDD" id="cd13143">
    <property type="entry name" value="MATE_MepA_like"/>
    <property type="match status" value="1"/>
</dbReference>
<feature type="transmembrane region" description="Helical" evidence="10">
    <location>
        <begin position="40"/>
        <end position="61"/>
    </location>
</feature>
<dbReference type="PIRSF" id="PIRSF006603">
    <property type="entry name" value="DinF"/>
    <property type="match status" value="1"/>
</dbReference>
<sequence>MRTKNTATPAKTNPKGAKNISINSDVPAANPLGQENIGRLFFRLAIPALVAQIVNLLYTMVDRMYIGHMPEVGSIALSGIGIASPLLMTVSAFAVLLGAGGAPRASRLLGAGDQSGAAAVLNTAASSSLGIGIGLSILFISILKPLLQVLGAGPNSLPFAYDYSFVYLLGTTAVMFSLGMNQFISVQGFAKAAMLTTVIGAVLNIFLDPLFIFVFKLGVAGAAWATIISQAVSAGYVITFLRSGKSFLRLRFEKPRGKVLLAILALGFSPFIMNATESLLQISFNRSLFKFGGDLAVATMSINSMISLMTILPIFGFAQGAVALISYNYGAQNIERLTASLKYLLCTNLAVGIVFTGILELWPHFFVGLFTANHQLLAATVPCLRLYVAGTFVIGLQISCQQAFIAFSQAKLSAVMALLRKIILLIPLIFILPNFIKPEIYAVYIAEPVSDIISSIVTTVAFLLFLRQEILRLRLNSAPFKSENR</sequence>
<dbReference type="GO" id="GO:0005886">
    <property type="term" value="C:plasma membrane"/>
    <property type="evidence" value="ECO:0007669"/>
    <property type="project" value="UniProtKB-SubCell"/>
</dbReference>
<dbReference type="InterPro" id="IPR048279">
    <property type="entry name" value="MdtK-like"/>
</dbReference>
<gene>
    <name evidence="11" type="ORF">B7R76_07505</name>
</gene>
<keyword evidence="7 10" id="KW-1133">Transmembrane helix</keyword>
<feature type="transmembrane region" description="Helical" evidence="10">
    <location>
        <begin position="73"/>
        <end position="98"/>
    </location>
</feature>
<evidence type="ECO:0000256" key="1">
    <source>
        <dbReference type="ARBA" id="ARBA00004651"/>
    </source>
</evidence>
<feature type="transmembrane region" description="Helical" evidence="10">
    <location>
        <begin position="386"/>
        <end position="406"/>
    </location>
</feature>
<comment type="caution">
    <text evidence="11">The sequence shown here is derived from an EMBL/GenBank/DDBJ whole genome shotgun (WGS) entry which is preliminary data.</text>
</comment>
<accession>A0A2J8AZE4</accession>
<evidence type="ECO:0000256" key="8">
    <source>
        <dbReference type="ARBA" id="ARBA00023136"/>
    </source>
</evidence>
<dbReference type="NCBIfam" id="TIGR00797">
    <property type="entry name" value="matE"/>
    <property type="match status" value="1"/>
</dbReference>
<proteinExistence type="inferred from homology"/>
<feature type="transmembrane region" description="Helical" evidence="10">
    <location>
        <begin position="259"/>
        <end position="284"/>
    </location>
</feature>
<reference evidence="12" key="1">
    <citation type="submission" date="2017-04" db="EMBL/GenBank/DDBJ databases">
        <authorList>
            <person name="Bumgarner R.E."/>
            <person name="Fredricks D.N."/>
            <person name="Srinivasan S."/>
        </authorList>
    </citation>
    <scope>NUCLEOTIDE SEQUENCE [LARGE SCALE GENOMIC DNA]</scope>
    <source>
        <strain evidence="12">KA00405</strain>
    </source>
</reference>
<keyword evidence="9" id="KW-0046">Antibiotic resistance</keyword>
<evidence type="ECO:0000256" key="2">
    <source>
        <dbReference type="ARBA" id="ARBA00008417"/>
    </source>
</evidence>
<feature type="transmembrane region" description="Helical" evidence="10">
    <location>
        <begin position="418"/>
        <end position="436"/>
    </location>
</feature>
<feature type="transmembrane region" description="Helical" evidence="10">
    <location>
        <begin position="442"/>
        <end position="466"/>
    </location>
</feature>
<feature type="transmembrane region" description="Helical" evidence="10">
    <location>
        <begin position="221"/>
        <end position="238"/>
    </location>
</feature>
<dbReference type="Pfam" id="PF01554">
    <property type="entry name" value="MatE"/>
    <property type="match status" value="2"/>
</dbReference>
<dbReference type="GO" id="GO:0042910">
    <property type="term" value="F:xenobiotic transmembrane transporter activity"/>
    <property type="evidence" value="ECO:0007669"/>
    <property type="project" value="InterPro"/>
</dbReference>
<keyword evidence="5" id="KW-1003">Cell membrane</keyword>
<dbReference type="InterPro" id="IPR002528">
    <property type="entry name" value="MATE_fam"/>
</dbReference>
<dbReference type="GO" id="GO:0046677">
    <property type="term" value="P:response to antibiotic"/>
    <property type="evidence" value="ECO:0007669"/>
    <property type="project" value="UniProtKB-KW"/>
</dbReference>
<protein>
    <recommendedName>
        <fullName evidence="3">Multidrug export protein MepA</fullName>
    </recommendedName>
</protein>
<evidence type="ECO:0000256" key="4">
    <source>
        <dbReference type="ARBA" id="ARBA00022448"/>
    </source>
</evidence>
<evidence type="ECO:0000256" key="9">
    <source>
        <dbReference type="ARBA" id="ARBA00023251"/>
    </source>
</evidence>
<keyword evidence="4" id="KW-0813">Transport</keyword>
<dbReference type="PANTHER" id="PTHR43823">
    <property type="entry name" value="SPORULATION PROTEIN YKVU"/>
    <property type="match status" value="1"/>
</dbReference>
<evidence type="ECO:0000256" key="3">
    <source>
        <dbReference type="ARBA" id="ARBA00022106"/>
    </source>
</evidence>
<evidence type="ECO:0000256" key="5">
    <source>
        <dbReference type="ARBA" id="ARBA00022475"/>
    </source>
</evidence>
<feature type="transmembrane region" description="Helical" evidence="10">
    <location>
        <begin position="192"/>
        <end position="215"/>
    </location>
</feature>
<dbReference type="PANTHER" id="PTHR43823:SF3">
    <property type="entry name" value="MULTIDRUG EXPORT PROTEIN MEPA"/>
    <property type="match status" value="1"/>
</dbReference>
<dbReference type="AlphaFoldDB" id="A0A2J8AZE4"/>
<feature type="transmembrane region" description="Helical" evidence="10">
    <location>
        <begin position="341"/>
        <end position="366"/>
    </location>
</feature>
<comment type="similarity">
    <text evidence="2">Belongs to the multi antimicrobial extrusion (MATE) (TC 2.A.66.1) family. MepA subfamily.</text>
</comment>
<dbReference type="InterPro" id="IPR051327">
    <property type="entry name" value="MATE_MepA_subfamily"/>
</dbReference>
<evidence type="ECO:0000313" key="11">
    <source>
        <dbReference type="EMBL" id="PNH17878.1"/>
    </source>
</evidence>
<evidence type="ECO:0000256" key="7">
    <source>
        <dbReference type="ARBA" id="ARBA00022989"/>
    </source>
</evidence>
<keyword evidence="8 10" id="KW-0472">Membrane</keyword>
<dbReference type="EMBL" id="NBZD01000005">
    <property type="protein sequence ID" value="PNH17878.1"/>
    <property type="molecule type" value="Genomic_DNA"/>
</dbReference>
<evidence type="ECO:0000313" key="12">
    <source>
        <dbReference type="Proteomes" id="UP000236394"/>
    </source>
</evidence>
<dbReference type="InterPro" id="IPR045070">
    <property type="entry name" value="MATE_MepA-like"/>
</dbReference>
<organism evidence="11 12">
    <name type="scientific">Mageeibacillus indolicus</name>
    <dbReference type="NCBI Taxonomy" id="884684"/>
    <lineage>
        <taxon>Bacteria</taxon>
        <taxon>Bacillati</taxon>
        <taxon>Bacillota</taxon>
        <taxon>Clostridia</taxon>
        <taxon>Eubacteriales</taxon>
        <taxon>Oscillospiraceae</taxon>
        <taxon>Mageeibacillus</taxon>
    </lineage>
</organism>
<keyword evidence="6 10" id="KW-0812">Transmembrane</keyword>
<feature type="transmembrane region" description="Helical" evidence="10">
    <location>
        <begin position="304"/>
        <end position="329"/>
    </location>
</feature>
<dbReference type="Proteomes" id="UP000236394">
    <property type="component" value="Unassembled WGS sequence"/>
</dbReference>
<feature type="transmembrane region" description="Helical" evidence="10">
    <location>
        <begin position="119"/>
        <end position="143"/>
    </location>
</feature>
<name>A0A2J8AZE4_9FIRM</name>
<comment type="subcellular location">
    <subcellularLocation>
        <location evidence="1">Cell membrane</location>
        <topology evidence="1">Multi-pass membrane protein</topology>
    </subcellularLocation>
</comment>
<feature type="transmembrane region" description="Helical" evidence="10">
    <location>
        <begin position="163"/>
        <end position="180"/>
    </location>
</feature>
<dbReference type="RefSeq" id="WP_102892763.1">
    <property type="nucleotide sequence ID" value="NZ_NBZD01000005.1"/>
</dbReference>
<dbReference type="GO" id="GO:0015297">
    <property type="term" value="F:antiporter activity"/>
    <property type="evidence" value="ECO:0007669"/>
    <property type="project" value="InterPro"/>
</dbReference>
<evidence type="ECO:0000256" key="6">
    <source>
        <dbReference type="ARBA" id="ARBA00022692"/>
    </source>
</evidence>
<evidence type="ECO:0000256" key="10">
    <source>
        <dbReference type="SAM" id="Phobius"/>
    </source>
</evidence>